<feature type="domain" description="EF-hand" evidence="3">
    <location>
        <begin position="46"/>
        <end position="81"/>
    </location>
</feature>
<evidence type="ECO:0000256" key="2">
    <source>
        <dbReference type="ARBA" id="ARBA00022837"/>
    </source>
</evidence>
<keyword evidence="1" id="KW-0479">Metal-binding</keyword>
<dbReference type="GO" id="GO:0048306">
    <property type="term" value="F:calcium-dependent protein binding"/>
    <property type="evidence" value="ECO:0007669"/>
    <property type="project" value="TreeGrafter"/>
</dbReference>
<dbReference type="OMA" id="IAQFFEM"/>
<dbReference type="PROSITE" id="PS00018">
    <property type="entry name" value="EF_HAND_1"/>
    <property type="match status" value="1"/>
</dbReference>
<dbReference type="Proteomes" id="UP000265020">
    <property type="component" value="Unassembled WGS sequence"/>
</dbReference>
<dbReference type="Pfam" id="PF00036">
    <property type="entry name" value="EF-hand_1"/>
    <property type="match status" value="1"/>
</dbReference>
<keyword evidence="5" id="KW-1185">Reference proteome</keyword>
<dbReference type="GO" id="GO:0005737">
    <property type="term" value="C:cytoplasm"/>
    <property type="evidence" value="ECO:0007669"/>
    <property type="project" value="TreeGrafter"/>
</dbReference>
<evidence type="ECO:0000256" key="1">
    <source>
        <dbReference type="ARBA" id="ARBA00022723"/>
    </source>
</evidence>
<dbReference type="InterPro" id="IPR018247">
    <property type="entry name" value="EF_Hand_1_Ca_BS"/>
</dbReference>
<dbReference type="Gene3D" id="1.10.238.10">
    <property type="entry name" value="EF-hand"/>
    <property type="match status" value="1"/>
</dbReference>
<dbReference type="SMART" id="SM00054">
    <property type="entry name" value="EFh"/>
    <property type="match status" value="1"/>
</dbReference>
<proteinExistence type="predicted"/>
<dbReference type="PANTHER" id="PTHR11639:SF118">
    <property type="entry name" value="PROTEIN S100"/>
    <property type="match status" value="1"/>
</dbReference>
<organism evidence="4 5">
    <name type="scientific">Cyprinodon variegatus</name>
    <name type="common">Sheepshead minnow</name>
    <dbReference type="NCBI Taxonomy" id="28743"/>
    <lineage>
        <taxon>Eukaryota</taxon>
        <taxon>Metazoa</taxon>
        <taxon>Chordata</taxon>
        <taxon>Craniata</taxon>
        <taxon>Vertebrata</taxon>
        <taxon>Euteleostomi</taxon>
        <taxon>Actinopterygii</taxon>
        <taxon>Neopterygii</taxon>
        <taxon>Teleostei</taxon>
        <taxon>Neoteleostei</taxon>
        <taxon>Acanthomorphata</taxon>
        <taxon>Ovalentaria</taxon>
        <taxon>Atherinomorphae</taxon>
        <taxon>Cyprinodontiformes</taxon>
        <taxon>Cyprinodontidae</taxon>
        <taxon>Cyprinodon</taxon>
    </lineage>
</organism>
<dbReference type="AlphaFoldDB" id="A0A3Q2DKB2"/>
<dbReference type="InterPro" id="IPR011992">
    <property type="entry name" value="EF-hand-dom_pair"/>
</dbReference>
<dbReference type="Pfam" id="PF01023">
    <property type="entry name" value="S_100"/>
    <property type="match status" value="1"/>
</dbReference>
<evidence type="ECO:0000259" key="3">
    <source>
        <dbReference type="PROSITE" id="PS50222"/>
    </source>
</evidence>
<dbReference type="InterPro" id="IPR002048">
    <property type="entry name" value="EF_hand_dom"/>
</dbReference>
<evidence type="ECO:0000313" key="5">
    <source>
        <dbReference type="Proteomes" id="UP000265020"/>
    </source>
</evidence>
<dbReference type="PANTHER" id="PTHR11639">
    <property type="entry name" value="S100 CALCIUM-BINDING PROTEIN"/>
    <property type="match status" value="1"/>
</dbReference>
<name>A0A3Q2DKB2_CYPVA</name>
<reference evidence="4" key="1">
    <citation type="submission" date="2025-08" db="UniProtKB">
        <authorList>
            <consortium name="Ensembl"/>
        </authorList>
    </citation>
    <scope>IDENTIFICATION</scope>
</reference>
<evidence type="ECO:0000313" key="4">
    <source>
        <dbReference type="Ensembl" id="ENSCVAP00000019627.1"/>
    </source>
</evidence>
<dbReference type="InterPro" id="IPR013787">
    <property type="entry name" value="S100_Ca-bd_sub"/>
</dbReference>
<dbReference type="PROSITE" id="PS50222">
    <property type="entry name" value="EF_HAND_2"/>
    <property type="match status" value="1"/>
</dbReference>
<dbReference type="GO" id="GO:0005509">
    <property type="term" value="F:calcium ion binding"/>
    <property type="evidence" value="ECO:0007669"/>
    <property type="project" value="InterPro"/>
</dbReference>
<sequence length="88" mass="10070">MAGIEEAMKILRKPFDKYAKKDGDKKTLSKRAFSSLLKAELPELAGDNKQLNHMFKEFDEDGDGTISFSEYLQQISELMVLMGFFEDL</sequence>
<keyword evidence="2" id="KW-0106">Calcium</keyword>
<dbReference type="SMART" id="SM01394">
    <property type="entry name" value="S_100"/>
    <property type="match status" value="1"/>
</dbReference>
<accession>A0A3Q2DKB2</accession>
<protein>
    <recommendedName>
        <fullName evidence="3">EF-hand domain-containing protein</fullName>
    </recommendedName>
</protein>
<dbReference type="SUPFAM" id="SSF47473">
    <property type="entry name" value="EF-hand"/>
    <property type="match status" value="1"/>
</dbReference>
<dbReference type="Ensembl" id="ENSCVAT00000028847.1">
    <property type="protein sequence ID" value="ENSCVAP00000019627.1"/>
    <property type="gene ID" value="ENSCVAG00000023003.1"/>
</dbReference>
<reference evidence="4" key="2">
    <citation type="submission" date="2025-09" db="UniProtKB">
        <authorList>
            <consortium name="Ensembl"/>
        </authorList>
    </citation>
    <scope>IDENTIFICATION</scope>
</reference>
<dbReference type="STRING" id="28743.ENSCVAP00000019627"/>
<dbReference type="GeneTree" id="ENSGT01150000287010"/>